<dbReference type="GO" id="GO:0004803">
    <property type="term" value="F:transposase activity"/>
    <property type="evidence" value="ECO:0007669"/>
    <property type="project" value="InterPro"/>
</dbReference>
<dbReference type="SUPFAM" id="SSF46689">
    <property type="entry name" value="Homeodomain-like"/>
    <property type="match status" value="1"/>
</dbReference>
<dbReference type="InterPro" id="IPR036388">
    <property type="entry name" value="WH-like_DNA-bd_sf"/>
</dbReference>
<evidence type="ECO:0000313" key="1">
    <source>
        <dbReference type="EMBL" id="SEO16096.1"/>
    </source>
</evidence>
<proteinExistence type="predicted"/>
<evidence type="ECO:0000313" key="2">
    <source>
        <dbReference type="Proteomes" id="UP000183002"/>
    </source>
</evidence>
<dbReference type="STRING" id="1077947.SAMN05216227_105416"/>
<organism evidence="1 2">
    <name type="scientific">Pseudorhodobacter antarcticus</name>
    <dbReference type="NCBI Taxonomy" id="1077947"/>
    <lineage>
        <taxon>Bacteria</taxon>
        <taxon>Pseudomonadati</taxon>
        <taxon>Pseudomonadota</taxon>
        <taxon>Alphaproteobacteria</taxon>
        <taxon>Rhodobacterales</taxon>
        <taxon>Paracoccaceae</taxon>
        <taxon>Pseudorhodobacter</taxon>
    </lineage>
</organism>
<gene>
    <name evidence="1" type="ORF">SAMN05216227_105416</name>
</gene>
<dbReference type="AlphaFoldDB" id="A0A1H8MG20"/>
<dbReference type="Proteomes" id="UP000183002">
    <property type="component" value="Unassembled WGS sequence"/>
</dbReference>
<dbReference type="GO" id="GO:0006313">
    <property type="term" value="P:DNA transposition"/>
    <property type="evidence" value="ECO:0007669"/>
    <property type="project" value="InterPro"/>
</dbReference>
<dbReference type="Pfam" id="PF01527">
    <property type="entry name" value="HTH_Tnp_1"/>
    <property type="match status" value="1"/>
</dbReference>
<accession>A0A1H8MG20</accession>
<dbReference type="EMBL" id="FOCO01000054">
    <property type="protein sequence ID" value="SEO16096.1"/>
    <property type="molecule type" value="Genomic_DNA"/>
</dbReference>
<sequence>MWGVRVTRGSSGRLKWPDELKVKIIERVEAGETIASIARQIAANESLVSKWVKDHRDAKSRPIDGLGIVEVVGFAKSPSGSAQSNTGIACDLHLGDVRLSIPAGYPGLHLVEILRALRAGQ</sequence>
<name>A0A1H8MG20_9RHOB</name>
<reference evidence="1 2" key="1">
    <citation type="submission" date="2016-10" db="EMBL/GenBank/DDBJ databases">
        <authorList>
            <person name="de Groot N.N."/>
        </authorList>
    </citation>
    <scope>NUCLEOTIDE SEQUENCE [LARGE SCALE GENOMIC DNA]</scope>
    <source>
        <strain evidence="1 2">CGMCC 1.10836</strain>
    </source>
</reference>
<protein>
    <submittedName>
        <fullName evidence="1">Transposase</fullName>
    </submittedName>
</protein>
<dbReference type="Gene3D" id="1.10.10.10">
    <property type="entry name" value="Winged helix-like DNA-binding domain superfamily/Winged helix DNA-binding domain"/>
    <property type="match status" value="1"/>
</dbReference>
<dbReference type="InterPro" id="IPR002514">
    <property type="entry name" value="Transposase_8"/>
</dbReference>
<dbReference type="GO" id="GO:0003677">
    <property type="term" value="F:DNA binding"/>
    <property type="evidence" value="ECO:0007669"/>
    <property type="project" value="InterPro"/>
</dbReference>
<dbReference type="InterPro" id="IPR009057">
    <property type="entry name" value="Homeodomain-like_sf"/>
</dbReference>
<keyword evidence="2" id="KW-1185">Reference proteome</keyword>